<reference evidence="3" key="1">
    <citation type="journal article" date="2019" name="Int. J. Syst. Evol. Microbiol.">
        <title>The Global Catalogue of Microorganisms (GCM) 10K type strain sequencing project: providing services to taxonomists for standard genome sequencing and annotation.</title>
        <authorList>
            <consortium name="The Broad Institute Genomics Platform"/>
            <consortium name="The Broad Institute Genome Sequencing Center for Infectious Disease"/>
            <person name="Wu L."/>
            <person name="Ma J."/>
        </authorList>
    </citation>
    <scope>NUCLEOTIDE SEQUENCE [LARGE SCALE GENOMIC DNA]</scope>
    <source>
        <strain evidence="3">JCM 18959</strain>
    </source>
</reference>
<sequence>MAVTAEKSADLAQKVARCASDRDLTVAVAESLTSGLLVSALGAAENASEWLRGGVVAYATAVKHKVLAVSPGPVVSARCAEEMAAGVAAQLDADVAVATTGVGGPDSEEGREPGTVYIGWWVGGRAGSRLYNFDGAPEAVLDDTVAAALTELLRAMYAADRRGS</sequence>
<dbReference type="InterPro" id="IPR008136">
    <property type="entry name" value="CinA_C"/>
</dbReference>
<evidence type="ECO:0000313" key="2">
    <source>
        <dbReference type="EMBL" id="GAA5088164.1"/>
    </source>
</evidence>
<dbReference type="Pfam" id="PF02464">
    <property type="entry name" value="CinA"/>
    <property type="match status" value="1"/>
</dbReference>
<dbReference type="NCBIfam" id="TIGR00199">
    <property type="entry name" value="PncC_domain"/>
    <property type="match status" value="1"/>
</dbReference>
<name>A0ABP9LYQ8_9MICO</name>
<dbReference type="Gene3D" id="3.90.950.20">
    <property type="entry name" value="CinA-like"/>
    <property type="match status" value="1"/>
</dbReference>
<evidence type="ECO:0000259" key="1">
    <source>
        <dbReference type="Pfam" id="PF02464"/>
    </source>
</evidence>
<dbReference type="EMBL" id="BAABKZ010000001">
    <property type="protein sequence ID" value="GAA5088164.1"/>
    <property type="molecule type" value="Genomic_DNA"/>
</dbReference>
<evidence type="ECO:0000313" key="3">
    <source>
        <dbReference type="Proteomes" id="UP001501407"/>
    </source>
</evidence>
<keyword evidence="3" id="KW-1185">Reference proteome</keyword>
<dbReference type="Proteomes" id="UP001501407">
    <property type="component" value="Unassembled WGS sequence"/>
</dbReference>
<organism evidence="2 3">
    <name type="scientific">Microbacterium yannicii</name>
    <dbReference type="NCBI Taxonomy" id="671622"/>
    <lineage>
        <taxon>Bacteria</taxon>
        <taxon>Bacillati</taxon>
        <taxon>Actinomycetota</taxon>
        <taxon>Actinomycetes</taxon>
        <taxon>Micrococcales</taxon>
        <taxon>Microbacteriaceae</taxon>
        <taxon>Microbacterium</taxon>
    </lineage>
</organism>
<gene>
    <name evidence="2" type="ORF">GCM10025760_10270</name>
</gene>
<protein>
    <submittedName>
        <fullName evidence="2">CinA family protein</fullName>
    </submittedName>
</protein>
<comment type="caution">
    <text evidence="2">The sequence shown here is derived from an EMBL/GenBank/DDBJ whole genome shotgun (WGS) entry which is preliminary data.</text>
</comment>
<proteinExistence type="predicted"/>
<feature type="domain" description="CinA C-terminal" evidence="1">
    <location>
        <begin position="10"/>
        <end position="155"/>
    </location>
</feature>
<dbReference type="SUPFAM" id="SSF142433">
    <property type="entry name" value="CinA-like"/>
    <property type="match status" value="1"/>
</dbReference>
<accession>A0ABP9LYQ8</accession>
<dbReference type="InterPro" id="IPR036653">
    <property type="entry name" value="CinA-like_C"/>
</dbReference>